<keyword evidence="2" id="KW-1185">Reference proteome</keyword>
<protein>
    <submittedName>
        <fullName evidence="1">Uncharacterized protein</fullName>
    </submittedName>
</protein>
<name>A0ACC2IDR0_9PEZI</name>
<evidence type="ECO:0000313" key="2">
    <source>
        <dbReference type="Proteomes" id="UP001153334"/>
    </source>
</evidence>
<proteinExistence type="predicted"/>
<organism evidence="1 2">
    <name type="scientific">Nemania bipapillata</name>
    <dbReference type="NCBI Taxonomy" id="110536"/>
    <lineage>
        <taxon>Eukaryota</taxon>
        <taxon>Fungi</taxon>
        <taxon>Dikarya</taxon>
        <taxon>Ascomycota</taxon>
        <taxon>Pezizomycotina</taxon>
        <taxon>Sordariomycetes</taxon>
        <taxon>Xylariomycetidae</taxon>
        <taxon>Xylariales</taxon>
        <taxon>Xylariaceae</taxon>
        <taxon>Nemania</taxon>
    </lineage>
</organism>
<dbReference type="Proteomes" id="UP001153334">
    <property type="component" value="Unassembled WGS sequence"/>
</dbReference>
<gene>
    <name evidence="1" type="ORF">ONZ43_g5195</name>
</gene>
<sequence>MDIPQATSPGVSPPSLLDGEQTGSSTAGPAVSPFALIPATSTSTPTNPFGPPEPQAGSNDTSRPAAAIRRRNHARLNDIISRLENFDGSVTELLAIASVQQQLDTAFRELDRAKNQLKDVLRQFELQGHISNRQCQKKNVAVKDLTKSSQCIAQLTKKLWDLQRRDSSA</sequence>
<comment type="caution">
    <text evidence="1">The sequence shown here is derived from an EMBL/GenBank/DDBJ whole genome shotgun (WGS) entry which is preliminary data.</text>
</comment>
<reference evidence="1" key="1">
    <citation type="submission" date="2022-11" db="EMBL/GenBank/DDBJ databases">
        <title>Genome Sequence of Nemania bipapillata.</title>
        <authorList>
            <person name="Buettner E."/>
        </authorList>
    </citation>
    <scope>NUCLEOTIDE SEQUENCE</scope>
    <source>
        <strain evidence="1">CP14</strain>
    </source>
</reference>
<evidence type="ECO:0000313" key="1">
    <source>
        <dbReference type="EMBL" id="KAJ8113247.1"/>
    </source>
</evidence>
<dbReference type="EMBL" id="JAPESX010001552">
    <property type="protein sequence ID" value="KAJ8113247.1"/>
    <property type="molecule type" value="Genomic_DNA"/>
</dbReference>
<accession>A0ACC2IDR0</accession>